<dbReference type="InterPro" id="IPR021279">
    <property type="entry name" value="DUF2721"/>
</dbReference>
<accession>A0A091AW88</accession>
<keyword evidence="1" id="KW-0472">Membrane</keyword>
<feature type="transmembrane region" description="Helical" evidence="1">
    <location>
        <begin position="12"/>
        <end position="33"/>
    </location>
</feature>
<evidence type="ECO:0000313" key="3">
    <source>
        <dbReference type="Proteomes" id="UP000029385"/>
    </source>
</evidence>
<dbReference type="STRING" id="1121015.GCA_000420545_02239"/>
<dbReference type="eggNOG" id="ENOG5033239">
    <property type="taxonomic scope" value="Bacteria"/>
</dbReference>
<evidence type="ECO:0008006" key="4">
    <source>
        <dbReference type="Google" id="ProtNLM"/>
    </source>
</evidence>
<name>A0A091AW88_9GAMM</name>
<dbReference type="AlphaFoldDB" id="A0A091AW88"/>
<dbReference type="EMBL" id="AVCI01000007">
    <property type="protein sequence ID" value="KFN42924.1"/>
    <property type="molecule type" value="Genomic_DNA"/>
</dbReference>
<dbReference type="Proteomes" id="UP000029385">
    <property type="component" value="Unassembled WGS sequence"/>
</dbReference>
<dbReference type="PATRIC" id="fig|1121015.4.peg.1956"/>
<dbReference type="RefSeq" id="WP_022969845.1">
    <property type="nucleotide sequence ID" value="NZ_ATVD01000004.1"/>
</dbReference>
<gene>
    <name evidence="2" type="ORF">N789_12425</name>
</gene>
<keyword evidence="3" id="KW-1185">Reference proteome</keyword>
<comment type="caution">
    <text evidence="2">The sequence shown here is derived from an EMBL/GenBank/DDBJ whole genome shotgun (WGS) entry which is preliminary data.</text>
</comment>
<proteinExistence type="predicted"/>
<reference evidence="2 3" key="1">
    <citation type="submission" date="2013-09" db="EMBL/GenBank/DDBJ databases">
        <title>Genome sequencing of Arenimonas oryziterrae.</title>
        <authorList>
            <person name="Chen F."/>
            <person name="Wang G."/>
        </authorList>
    </citation>
    <scope>NUCLEOTIDE SEQUENCE [LARGE SCALE GENOMIC DNA]</scope>
    <source>
        <strain evidence="2 3">YC6267</strain>
    </source>
</reference>
<keyword evidence="1" id="KW-0812">Transmembrane</keyword>
<organism evidence="2 3">
    <name type="scientific">Arenimonas oryziterrae DSM 21050 = YC6267</name>
    <dbReference type="NCBI Taxonomy" id="1121015"/>
    <lineage>
        <taxon>Bacteria</taxon>
        <taxon>Pseudomonadati</taxon>
        <taxon>Pseudomonadota</taxon>
        <taxon>Gammaproteobacteria</taxon>
        <taxon>Lysobacterales</taxon>
        <taxon>Lysobacteraceae</taxon>
        <taxon>Arenimonas</taxon>
    </lineage>
</organism>
<feature type="transmembrane region" description="Helical" evidence="1">
    <location>
        <begin position="78"/>
        <end position="102"/>
    </location>
</feature>
<evidence type="ECO:0000313" key="2">
    <source>
        <dbReference type="EMBL" id="KFN42924.1"/>
    </source>
</evidence>
<dbReference type="OrthoDB" id="5985965at2"/>
<sequence length="161" mass="17514">MPSPLNLSSEHYAVVSAMITPAFFLTATSSLLASSNGRLARVVDRMRVQIAQLQHTEEGGERLRLEAKIASHRKRSKLVLHALQMLYGAMSAFVGTSLAIALDQFTGYRLGALPTGLAVLGVLLVLAASINLGREARISVAMLDEELIRELDRDHLPRPVD</sequence>
<evidence type="ECO:0000256" key="1">
    <source>
        <dbReference type="SAM" id="Phobius"/>
    </source>
</evidence>
<protein>
    <recommendedName>
        <fullName evidence="4">DUF2721 domain-containing protein</fullName>
    </recommendedName>
</protein>
<keyword evidence="1" id="KW-1133">Transmembrane helix</keyword>
<feature type="transmembrane region" description="Helical" evidence="1">
    <location>
        <begin position="108"/>
        <end position="132"/>
    </location>
</feature>
<dbReference type="Pfam" id="PF11026">
    <property type="entry name" value="DUF2721"/>
    <property type="match status" value="1"/>
</dbReference>